<name>A0A1J4TTB9_9BACT</name>
<feature type="transmembrane region" description="Helical" evidence="1">
    <location>
        <begin position="82"/>
        <end position="113"/>
    </location>
</feature>
<sequence length="119" mass="13256">MSKYKIVGIINLFLGIPILLLALSFFILIIPKLSQLYSEFHASSQVSITSSYAVTIILLLTASANIFLGIKGISISQKKDKYFKYGLLLVIVTFLFSGFFIGILNLSVLLPIYNLTKQF</sequence>
<organism evidence="2 3">
    <name type="scientific">Candidatus Gottesmanbacteria bacterium CG1_02_37_22</name>
    <dbReference type="NCBI Taxonomy" id="1805209"/>
    <lineage>
        <taxon>Bacteria</taxon>
        <taxon>Candidatus Gottesmaniibacteriota</taxon>
    </lineage>
</organism>
<protein>
    <recommendedName>
        <fullName evidence="4">DUF1648 domain-containing protein</fullName>
    </recommendedName>
</protein>
<keyword evidence="1" id="KW-0472">Membrane</keyword>
<proteinExistence type="predicted"/>
<accession>A0A1J4TTB9</accession>
<reference evidence="2 3" key="1">
    <citation type="journal article" date="2016" name="Environ. Microbiol.">
        <title>Genomic resolution of a cold subsurface aquifer community provides metabolic insights for novel microbes adapted to high CO concentrations.</title>
        <authorList>
            <person name="Probst A.J."/>
            <person name="Castelle C.J."/>
            <person name="Singh A."/>
            <person name="Brown C.T."/>
            <person name="Anantharaman K."/>
            <person name="Sharon I."/>
            <person name="Hug L.A."/>
            <person name="Burstein D."/>
            <person name="Emerson J.B."/>
            <person name="Thomas B.C."/>
            <person name="Banfield J.F."/>
        </authorList>
    </citation>
    <scope>NUCLEOTIDE SEQUENCE [LARGE SCALE GENOMIC DNA]</scope>
    <source>
        <strain evidence="2">CG1_02_37_22</strain>
    </source>
</reference>
<evidence type="ECO:0000313" key="2">
    <source>
        <dbReference type="EMBL" id="OIO15500.1"/>
    </source>
</evidence>
<feature type="transmembrane region" description="Helical" evidence="1">
    <location>
        <begin position="50"/>
        <end position="70"/>
    </location>
</feature>
<dbReference type="AlphaFoldDB" id="A0A1J4TTB9"/>
<evidence type="ECO:0008006" key="4">
    <source>
        <dbReference type="Google" id="ProtNLM"/>
    </source>
</evidence>
<dbReference type="STRING" id="1805209.AUJ73_00495"/>
<keyword evidence="1" id="KW-1133">Transmembrane helix</keyword>
<keyword evidence="1" id="KW-0812">Transmembrane</keyword>
<dbReference type="Proteomes" id="UP000183120">
    <property type="component" value="Unassembled WGS sequence"/>
</dbReference>
<feature type="transmembrane region" description="Helical" evidence="1">
    <location>
        <begin position="12"/>
        <end position="30"/>
    </location>
</feature>
<evidence type="ECO:0000313" key="3">
    <source>
        <dbReference type="Proteomes" id="UP000183120"/>
    </source>
</evidence>
<comment type="caution">
    <text evidence="2">The sequence shown here is derived from an EMBL/GenBank/DDBJ whole genome shotgun (WGS) entry which is preliminary data.</text>
</comment>
<gene>
    <name evidence="2" type="ORF">AUJ73_00495</name>
</gene>
<dbReference type="EMBL" id="MNUY01000008">
    <property type="protein sequence ID" value="OIO15500.1"/>
    <property type="molecule type" value="Genomic_DNA"/>
</dbReference>
<evidence type="ECO:0000256" key="1">
    <source>
        <dbReference type="SAM" id="Phobius"/>
    </source>
</evidence>